<proteinExistence type="predicted"/>
<protein>
    <recommendedName>
        <fullName evidence="4">Histone chaperone domain-containing protein</fullName>
    </recommendedName>
</protein>
<evidence type="ECO:0000313" key="2">
    <source>
        <dbReference type="EMBL" id="KPI42929.1"/>
    </source>
</evidence>
<keyword evidence="3" id="KW-1185">Reference proteome</keyword>
<feature type="compositionally biased region" description="Basic and acidic residues" evidence="1">
    <location>
        <begin position="24"/>
        <end position="40"/>
    </location>
</feature>
<sequence length="107" mass="11503">MANPDSDFKTTGEEETLAPAQNDYESRTGQKDHIPVVKDDADIEDPIDGETADSDAQLERDDADAIDKSNIIDERTRGAVKNYQEPGDEEGLGGPDDGRSRVAGGPN</sequence>
<dbReference type="AlphaFoldDB" id="A0A0N0NPU0"/>
<name>A0A0N0NPU0_9EURO</name>
<accession>A0A0N0NPU0</accession>
<dbReference type="VEuPathDB" id="FungiDB:AB675_1858"/>
<dbReference type="OrthoDB" id="4357148at2759"/>
<feature type="region of interest" description="Disordered" evidence="1">
    <location>
        <begin position="1"/>
        <end position="107"/>
    </location>
</feature>
<feature type="compositionally biased region" description="Basic and acidic residues" evidence="1">
    <location>
        <begin position="57"/>
        <end position="77"/>
    </location>
</feature>
<feature type="compositionally biased region" description="Acidic residues" evidence="1">
    <location>
        <begin position="41"/>
        <end position="53"/>
    </location>
</feature>
<dbReference type="GeneID" id="28733660"/>
<dbReference type="EMBL" id="LFJN01000006">
    <property type="protein sequence ID" value="KPI42929.1"/>
    <property type="molecule type" value="Genomic_DNA"/>
</dbReference>
<evidence type="ECO:0008006" key="4">
    <source>
        <dbReference type="Google" id="ProtNLM"/>
    </source>
</evidence>
<organism evidence="2 3">
    <name type="scientific">Cyphellophora attinorum</name>
    <dbReference type="NCBI Taxonomy" id="1664694"/>
    <lineage>
        <taxon>Eukaryota</taxon>
        <taxon>Fungi</taxon>
        <taxon>Dikarya</taxon>
        <taxon>Ascomycota</taxon>
        <taxon>Pezizomycotina</taxon>
        <taxon>Eurotiomycetes</taxon>
        <taxon>Chaetothyriomycetidae</taxon>
        <taxon>Chaetothyriales</taxon>
        <taxon>Cyphellophoraceae</taxon>
        <taxon>Cyphellophora</taxon>
    </lineage>
</organism>
<evidence type="ECO:0000313" key="3">
    <source>
        <dbReference type="Proteomes" id="UP000038010"/>
    </source>
</evidence>
<dbReference type="RefSeq" id="XP_018002892.1">
    <property type="nucleotide sequence ID" value="XM_018141780.1"/>
</dbReference>
<comment type="caution">
    <text evidence="2">The sequence shown here is derived from an EMBL/GenBank/DDBJ whole genome shotgun (WGS) entry which is preliminary data.</text>
</comment>
<evidence type="ECO:0000256" key="1">
    <source>
        <dbReference type="SAM" id="MobiDB-lite"/>
    </source>
</evidence>
<gene>
    <name evidence="2" type="ORF">AB675_1858</name>
</gene>
<dbReference type="Proteomes" id="UP000038010">
    <property type="component" value="Unassembled WGS sequence"/>
</dbReference>
<reference evidence="2 3" key="1">
    <citation type="submission" date="2015-06" db="EMBL/GenBank/DDBJ databases">
        <title>Draft genome of the ant-associated black yeast Phialophora attae CBS 131958.</title>
        <authorList>
            <person name="Moreno L.F."/>
            <person name="Stielow B.J."/>
            <person name="de Hoog S."/>
            <person name="Vicente V.A."/>
            <person name="Weiss V.A."/>
            <person name="de Vries M."/>
            <person name="Cruz L.M."/>
            <person name="Souza E.M."/>
        </authorList>
    </citation>
    <scope>NUCLEOTIDE SEQUENCE [LARGE SCALE GENOMIC DNA]</scope>
    <source>
        <strain evidence="2 3">CBS 131958</strain>
    </source>
</reference>
<feature type="compositionally biased region" description="Basic and acidic residues" evidence="1">
    <location>
        <begin position="1"/>
        <end position="12"/>
    </location>
</feature>